<dbReference type="InterPro" id="IPR000719">
    <property type="entry name" value="Prot_kinase_dom"/>
</dbReference>
<reference evidence="4" key="2">
    <citation type="submission" date="2020-04" db="EMBL/GenBank/DDBJ databases">
        <authorList>
            <consortium name="NCBI Genome Project"/>
        </authorList>
    </citation>
    <scope>NUCLEOTIDE SEQUENCE</scope>
    <source>
        <strain evidence="4">CBS 304.34</strain>
    </source>
</reference>
<sequence length="219" mass="24619">RRVDTQTSGYMPPGVRLDAESLRDLATWAVPFHPSEILLSSKKPEDALVKRPEKVLVNNRQTAYFFKPFPPGALTDARTELESYKRIAKAELRPNTRICRLHGVVQNEEGLPMGLLLTYISHERKTLELAVRPDTSLSMRQHWADQVTETLADLHRAGLVWGDAKADNVLIDTENNAWIVDFGGSFTEGWVDKEIAGTVEGDLQGLEKIVSFVLTNWLP</sequence>
<dbReference type="EMBL" id="MU003707">
    <property type="protein sequence ID" value="KAF2806151.1"/>
    <property type="molecule type" value="Genomic_DNA"/>
</dbReference>
<evidence type="ECO:0000313" key="3">
    <source>
        <dbReference type="Proteomes" id="UP000504636"/>
    </source>
</evidence>
<reference evidence="4" key="3">
    <citation type="submission" date="2025-04" db="UniProtKB">
        <authorList>
            <consortium name="RefSeq"/>
        </authorList>
    </citation>
    <scope>IDENTIFICATION</scope>
    <source>
        <strain evidence="4">CBS 304.34</strain>
    </source>
</reference>
<name>A0A6A6YBG1_9PEZI</name>
<dbReference type="OrthoDB" id="4062651at2759"/>
<feature type="domain" description="Protein kinase" evidence="1">
    <location>
        <begin position="1"/>
        <end position="219"/>
    </location>
</feature>
<accession>A0A6A6YBG1</accession>
<dbReference type="Gene3D" id="1.10.510.10">
    <property type="entry name" value="Transferase(Phosphotransferase) domain 1"/>
    <property type="match status" value="1"/>
</dbReference>
<dbReference type="InterPro" id="IPR011009">
    <property type="entry name" value="Kinase-like_dom_sf"/>
</dbReference>
<dbReference type="Proteomes" id="UP000504636">
    <property type="component" value="Unplaced"/>
</dbReference>
<evidence type="ECO:0000313" key="2">
    <source>
        <dbReference type="EMBL" id="KAF2806151.1"/>
    </source>
</evidence>
<evidence type="ECO:0000259" key="1">
    <source>
        <dbReference type="PROSITE" id="PS50011"/>
    </source>
</evidence>
<keyword evidence="3" id="KW-1185">Reference proteome</keyword>
<dbReference type="GO" id="GO:0004672">
    <property type="term" value="F:protein kinase activity"/>
    <property type="evidence" value="ECO:0007669"/>
    <property type="project" value="InterPro"/>
</dbReference>
<feature type="non-terminal residue" evidence="2">
    <location>
        <position position="1"/>
    </location>
</feature>
<dbReference type="Pfam" id="PF00069">
    <property type="entry name" value="Pkinase"/>
    <property type="match status" value="1"/>
</dbReference>
<proteinExistence type="predicted"/>
<dbReference type="GO" id="GO:0005524">
    <property type="term" value="F:ATP binding"/>
    <property type="evidence" value="ECO:0007669"/>
    <property type="project" value="InterPro"/>
</dbReference>
<evidence type="ECO:0000313" key="4">
    <source>
        <dbReference type="RefSeq" id="XP_033573115.1"/>
    </source>
</evidence>
<dbReference type="AlphaFoldDB" id="A0A6A6YBG1"/>
<dbReference type="RefSeq" id="XP_033573115.1">
    <property type="nucleotide sequence ID" value="XM_033715901.1"/>
</dbReference>
<dbReference type="GeneID" id="54456794"/>
<dbReference type="PROSITE" id="PS50011">
    <property type="entry name" value="PROTEIN_KINASE_DOM"/>
    <property type="match status" value="1"/>
</dbReference>
<organism evidence="2">
    <name type="scientific">Mytilinidion resinicola</name>
    <dbReference type="NCBI Taxonomy" id="574789"/>
    <lineage>
        <taxon>Eukaryota</taxon>
        <taxon>Fungi</taxon>
        <taxon>Dikarya</taxon>
        <taxon>Ascomycota</taxon>
        <taxon>Pezizomycotina</taxon>
        <taxon>Dothideomycetes</taxon>
        <taxon>Pleosporomycetidae</taxon>
        <taxon>Mytilinidiales</taxon>
        <taxon>Mytilinidiaceae</taxon>
        <taxon>Mytilinidion</taxon>
    </lineage>
</organism>
<reference evidence="2 4" key="1">
    <citation type="journal article" date="2020" name="Stud. Mycol.">
        <title>101 Dothideomycetes genomes: a test case for predicting lifestyles and emergence of pathogens.</title>
        <authorList>
            <person name="Haridas S."/>
            <person name="Albert R."/>
            <person name="Binder M."/>
            <person name="Bloem J."/>
            <person name="Labutti K."/>
            <person name="Salamov A."/>
            <person name="Andreopoulos B."/>
            <person name="Baker S."/>
            <person name="Barry K."/>
            <person name="Bills G."/>
            <person name="Bluhm B."/>
            <person name="Cannon C."/>
            <person name="Castanera R."/>
            <person name="Culley D."/>
            <person name="Daum C."/>
            <person name="Ezra D."/>
            <person name="Gonzalez J."/>
            <person name="Henrissat B."/>
            <person name="Kuo A."/>
            <person name="Liang C."/>
            <person name="Lipzen A."/>
            <person name="Lutzoni F."/>
            <person name="Magnuson J."/>
            <person name="Mondo S."/>
            <person name="Nolan M."/>
            <person name="Ohm R."/>
            <person name="Pangilinan J."/>
            <person name="Park H.-J."/>
            <person name="Ramirez L."/>
            <person name="Alfaro M."/>
            <person name="Sun H."/>
            <person name="Tritt A."/>
            <person name="Yoshinaga Y."/>
            <person name="Zwiers L.-H."/>
            <person name="Turgeon B."/>
            <person name="Goodwin S."/>
            <person name="Spatafora J."/>
            <person name="Crous P."/>
            <person name="Grigoriev I."/>
        </authorList>
    </citation>
    <scope>NUCLEOTIDE SEQUENCE</scope>
    <source>
        <strain evidence="2 4">CBS 304.34</strain>
    </source>
</reference>
<gene>
    <name evidence="2 4" type="ORF">BDZ99DRAFT_394534</name>
</gene>
<protein>
    <recommendedName>
        <fullName evidence="1">Protein kinase domain-containing protein</fullName>
    </recommendedName>
</protein>
<dbReference type="SUPFAM" id="SSF56112">
    <property type="entry name" value="Protein kinase-like (PK-like)"/>
    <property type="match status" value="1"/>
</dbReference>